<evidence type="ECO:0000256" key="1">
    <source>
        <dbReference type="ARBA" id="ARBA00022705"/>
    </source>
</evidence>
<dbReference type="Proteomes" id="UP000885664">
    <property type="component" value="Unassembled WGS sequence"/>
</dbReference>
<evidence type="ECO:0000313" key="5">
    <source>
        <dbReference type="EMBL" id="HEU98207.1"/>
    </source>
</evidence>
<feature type="domain" description="Proliferating cell nuclear antigen PCNA N-terminal" evidence="4">
    <location>
        <begin position="3"/>
        <end position="89"/>
    </location>
</feature>
<comment type="similarity">
    <text evidence="3">Belongs to the PCNA family.</text>
</comment>
<comment type="function">
    <text evidence="3">Sliding clamp subunit that acts as a moving platform for DNA processing. Responsible for tethering the catalytic subunit of DNA polymerase and other proteins to DNA during high-speed replication.</text>
</comment>
<dbReference type="EMBL" id="DSFE01000106">
    <property type="protein sequence ID" value="HEU98207.1"/>
    <property type="molecule type" value="Genomic_DNA"/>
</dbReference>
<dbReference type="GO" id="GO:0006272">
    <property type="term" value="P:leading strand elongation"/>
    <property type="evidence" value="ECO:0007669"/>
    <property type="project" value="TreeGrafter"/>
</dbReference>
<evidence type="ECO:0000256" key="3">
    <source>
        <dbReference type="HAMAP-Rule" id="MF_00317"/>
    </source>
</evidence>
<dbReference type="HAMAP" id="MF_00317">
    <property type="entry name" value="DNApol_clamp_arch"/>
    <property type="match status" value="1"/>
</dbReference>
<dbReference type="Gene3D" id="3.70.10.10">
    <property type="match status" value="1"/>
</dbReference>
<dbReference type="GO" id="GO:0003677">
    <property type="term" value="F:DNA binding"/>
    <property type="evidence" value="ECO:0007669"/>
    <property type="project" value="UniProtKB-UniRule"/>
</dbReference>
<keyword evidence="1 3" id="KW-0235">DNA replication</keyword>
<evidence type="ECO:0000259" key="4">
    <source>
        <dbReference type="Pfam" id="PF00705"/>
    </source>
</evidence>
<name>A0A7C2UR07_9CREN</name>
<comment type="subunit">
    <text evidence="3">Homotrimer. The subunits circularize to form a toroid; DNA passes through its center. Replication factor C (RFC) is required to load the toroid on the DNA.</text>
</comment>
<keyword evidence="2 3" id="KW-0238">DNA-binding</keyword>
<evidence type="ECO:0000256" key="2">
    <source>
        <dbReference type="ARBA" id="ARBA00023125"/>
    </source>
</evidence>
<gene>
    <name evidence="3" type="primary">pcn</name>
    <name evidence="5" type="ORF">ENO36_05085</name>
</gene>
<dbReference type="AlphaFoldDB" id="A0A7C2UR07"/>
<organism evidence="5">
    <name type="scientific">Fervidicoccus fontis</name>
    <dbReference type="NCBI Taxonomy" id="683846"/>
    <lineage>
        <taxon>Archaea</taxon>
        <taxon>Thermoproteota</taxon>
        <taxon>Thermoprotei</taxon>
        <taxon>Fervidicoccales</taxon>
        <taxon>Fervidicoccaceae</taxon>
        <taxon>Fervidicoccus</taxon>
    </lineage>
</organism>
<dbReference type="PANTHER" id="PTHR11352:SF0">
    <property type="entry name" value="PROLIFERATING CELL NUCLEAR ANTIGEN"/>
    <property type="match status" value="1"/>
</dbReference>
<dbReference type="SUPFAM" id="SSF55979">
    <property type="entry name" value="DNA clamp"/>
    <property type="match status" value="2"/>
</dbReference>
<proteinExistence type="inferred from homology"/>
<dbReference type="PANTHER" id="PTHR11352">
    <property type="entry name" value="PROLIFERATING CELL NUCLEAR ANTIGEN"/>
    <property type="match status" value="1"/>
</dbReference>
<dbReference type="InterPro" id="IPR022648">
    <property type="entry name" value="Pr_cel_nuc_antig_N"/>
</dbReference>
<reference evidence="5" key="1">
    <citation type="journal article" date="2020" name="mSystems">
        <title>Genome- and Community-Level Interaction Insights into Carbon Utilization and Element Cycling Functions of Hydrothermarchaeota in Hydrothermal Sediment.</title>
        <authorList>
            <person name="Zhou Z."/>
            <person name="Liu Y."/>
            <person name="Xu W."/>
            <person name="Pan J."/>
            <person name="Luo Z.H."/>
            <person name="Li M."/>
        </authorList>
    </citation>
    <scope>NUCLEOTIDE SEQUENCE [LARGE SCALE GENOMIC DNA]</scope>
    <source>
        <strain evidence="5">SpSt-1259</strain>
    </source>
</reference>
<dbReference type="GO" id="GO:0030337">
    <property type="term" value="F:DNA polymerase processivity factor activity"/>
    <property type="evidence" value="ECO:0007669"/>
    <property type="project" value="UniProtKB-UniRule"/>
</dbReference>
<dbReference type="InterPro" id="IPR046938">
    <property type="entry name" value="DNA_clamp_sf"/>
</dbReference>
<dbReference type="GO" id="GO:0006275">
    <property type="term" value="P:regulation of DNA replication"/>
    <property type="evidence" value="ECO:0007669"/>
    <property type="project" value="UniProtKB-UniRule"/>
</dbReference>
<dbReference type="CDD" id="cd00577">
    <property type="entry name" value="PCNA"/>
    <property type="match status" value="1"/>
</dbReference>
<comment type="caution">
    <text evidence="5">The sequence shown here is derived from an EMBL/GenBank/DDBJ whole genome shotgun (WGS) entry which is preliminary data.</text>
</comment>
<dbReference type="Pfam" id="PF00705">
    <property type="entry name" value="PCNA_N"/>
    <property type="match status" value="1"/>
</dbReference>
<dbReference type="InterPro" id="IPR000730">
    <property type="entry name" value="Pr_cel_nuc_antig"/>
</dbReference>
<protein>
    <recommendedName>
        <fullName evidence="3">DNA polymerase sliding clamp</fullName>
    </recommendedName>
    <alternativeName>
        <fullName evidence="3">Proliferating cell nuclear antigen homolog</fullName>
        <shortName evidence="3">PCNA</shortName>
    </alternativeName>
</protein>
<sequence length="244" mass="27339">MRLKFSEASVWREIIQGASKLIKEITVLAGEEGVRMRALDPSHVVLVDIFFPRDSLEEYESNGESFGLDLESFVEIIRRARKDDALILELVGDKLRVLYSGKFQREFLEPTTEPSFKDLPEPKIDLKAEIRLVPELLVESIEDVEIVSDSVTFETNNDLFRVVGESEIGFAKVEHKVGDEGIISIQSEDSQKSTYGIEFFTDLLGPVKSADVAILNFSSDMPAKLTLELPQGARLVTFVAPRTS</sequence>
<accession>A0A7C2UR07</accession>